<dbReference type="AlphaFoldDB" id="Q6BIH0"/>
<dbReference type="FunCoup" id="Q6BIH0">
    <property type="interactions" value="83"/>
</dbReference>
<dbReference type="GeneID" id="2904900"/>
<dbReference type="eggNOG" id="KOG1863">
    <property type="taxonomic scope" value="Eukaryota"/>
</dbReference>
<evidence type="ECO:0000256" key="3">
    <source>
        <dbReference type="ARBA" id="ARBA00022670"/>
    </source>
</evidence>
<dbReference type="FunFam" id="3.90.70.10:FF:000176">
    <property type="entry name" value="Ubiquitin-specific protease"/>
    <property type="match status" value="1"/>
</dbReference>
<dbReference type="GO" id="GO:0070628">
    <property type="term" value="F:proteasome binding"/>
    <property type="evidence" value="ECO:0007669"/>
    <property type="project" value="TreeGrafter"/>
</dbReference>
<keyword evidence="3" id="KW-0645">Protease</keyword>
<feature type="compositionally biased region" description="Polar residues" evidence="12">
    <location>
        <begin position="32"/>
        <end position="52"/>
    </location>
</feature>
<evidence type="ECO:0000256" key="12">
    <source>
        <dbReference type="SAM" id="MobiDB-lite"/>
    </source>
</evidence>
<evidence type="ECO:0000256" key="4">
    <source>
        <dbReference type="ARBA" id="ARBA00022786"/>
    </source>
</evidence>
<evidence type="ECO:0000313" key="15">
    <source>
        <dbReference type="Proteomes" id="UP000000599"/>
    </source>
</evidence>
<dbReference type="InterPro" id="IPR038765">
    <property type="entry name" value="Papain-like_cys_pep_sf"/>
</dbReference>
<dbReference type="OrthoDB" id="2420415at2759"/>
<dbReference type="Proteomes" id="UP000000599">
    <property type="component" value="Chromosome G"/>
</dbReference>
<evidence type="ECO:0000259" key="13">
    <source>
        <dbReference type="PROSITE" id="PS50235"/>
    </source>
</evidence>
<keyword evidence="15" id="KW-1185">Reference proteome</keyword>
<reference evidence="14 15" key="1">
    <citation type="journal article" date="2004" name="Nature">
        <title>Genome evolution in yeasts.</title>
        <authorList>
            <consortium name="Genolevures"/>
            <person name="Dujon B."/>
            <person name="Sherman D."/>
            <person name="Fischer G."/>
            <person name="Durrens P."/>
            <person name="Casaregola S."/>
            <person name="Lafontaine I."/>
            <person name="de Montigny J."/>
            <person name="Marck C."/>
            <person name="Neuveglise C."/>
            <person name="Talla E."/>
            <person name="Goffard N."/>
            <person name="Frangeul L."/>
            <person name="Aigle M."/>
            <person name="Anthouard V."/>
            <person name="Babour A."/>
            <person name="Barbe V."/>
            <person name="Barnay S."/>
            <person name="Blanchin S."/>
            <person name="Beckerich J.M."/>
            <person name="Beyne E."/>
            <person name="Bleykasten C."/>
            <person name="Boisrame A."/>
            <person name="Boyer J."/>
            <person name="Cattolico L."/>
            <person name="Confanioleri F."/>
            <person name="de Daruvar A."/>
            <person name="Despons L."/>
            <person name="Fabre E."/>
            <person name="Fairhead C."/>
            <person name="Ferry-Dumazet H."/>
            <person name="Groppi A."/>
            <person name="Hantraye F."/>
            <person name="Hennequin C."/>
            <person name="Jauniaux N."/>
            <person name="Joyet P."/>
            <person name="Kachouri R."/>
            <person name="Kerrest A."/>
            <person name="Koszul R."/>
            <person name="Lemaire M."/>
            <person name="Lesur I."/>
            <person name="Ma L."/>
            <person name="Muller H."/>
            <person name="Nicaud J.M."/>
            <person name="Nikolski M."/>
            <person name="Oztas S."/>
            <person name="Ozier-Kalogeropoulos O."/>
            <person name="Pellenz S."/>
            <person name="Potier S."/>
            <person name="Richard G.F."/>
            <person name="Straub M.L."/>
            <person name="Suleau A."/>
            <person name="Swennene D."/>
            <person name="Tekaia F."/>
            <person name="Wesolowski-Louvel M."/>
            <person name="Westhof E."/>
            <person name="Wirth B."/>
            <person name="Zeniou-Meyer M."/>
            <person name="Zivanovic I."/>
            <person name="Bolotin-Fukuhara M."/>
            <person name="Thierry A."/>
            <person name="Bouchier C."/>
            <person name="Caudron B."/>
            <person name="Scarpelli C."/>
            <person name="Gaillardin C."/>
            <person name="Weissenbach J."/>
            <person name="Wincker P."/>
            <person name="Souciet J.L."/>
        </authorList>
    </citation>
    <scope>NUCLEOTIDE SEQUENCE [LARGE SCALE GENOMIC DNA]</scope>
    <source>
        <strain evidence="15">ATCC 36239 / CBS 767 / BCRC 21394 / JCM 1990 / NBRC 0083 / IGC 2968</strain>
    </source>
</reference>
<dbReference type="SUPFAM" id="SSF54001">
    <property type="entry name" value="Cysteine proteinases"/>
    <property type="match status" value="1"/>
</dbReference>
<name>Q6BIH0_DEBHA</name>
<keyword evidence="6" id="KW-0788">Thiol protease</keyword>
<dbReference type="PROSITE" id="PS00972">
    <property type="entry name" value="USP_1"/>
    <property type="match status" value="1"/>
</dbReference>
<dbReference type="GO" id="GO:0010992">
    <property type="term" value="P:ubiquitin recycling"/>
    <property type="evidence" value="ECO:0007669"/>
    <property type="project" value="EnsemblFungi"/>
</dbReference>
<sequence>MVQSSQDQGQEKLSECSLPPDNNVKEADEINSDTLSNNDSNPGVTRKSNNPFLNADSIETPPPYTYTSINSEELKKYPFKTLNRILDDIHWTIPYKLQCPDINNSSLLNRKAIDYSHELARIASSNSRLTKYEMLILSNALEYSPSIEKIRNEDKNQTLTLIRGLIVNKSDVNHFMLSILENDMGQSASQVIDKHEYHLIPKHLLSQDDLDTLLSKTDIPKFPENLIDDAYFKSLNSPNNHILRVTIFSPEFSNDDLFPLHDQETIKKRYLNEIEKHPDSDLSPETIPTSVHCFKTLVKVLKGPILLPPGQSIKTINVNNSSLNSQLDLQLLFNKLSFKVSENELIPPDVVSNPYLRESYIRKIQEIIYVARIYGSQPNEFSSVYTFSDSLSLVYRTFNEFDKHMCQTFGRNHDSNQLPFCINLSICTFFQDELIIKCFENTIKSDPSNKLYYVDSLKNVINYRTNSTSSSGKLRAYYTNLSQKGELIGFSDYEIALKALGIESGAADSNRIDDDFVIVMYTTSYKNDPKNYAYFNNLLRTIGKVRNSDTIDEFLKKEIIPLNLAIDELNIEELTEDEVVITAYEFKMDDTLTSNGFNTNSNEVTFLNKALLSVAFHRKSYLLMNYIEVKLPNVIGVGANYSFTDSLEILDCELSANDFEIITKFQNKLTNLTDPGDIRVLRLCLKTVAEERKSKILSSFLASGKIDSSLLPAENWPAGLDNIGNTCYLNSLLQYYFCIKPLRDMILAFDERKIDQTKQKNRKIGGRKVEDSEIQRSNQFIYHLRNLFNNMIYTDMRCVQPSKELAYLSFLPLSQPVSFKSENIGVQPEKQDVIDISDNQDEVENSKDSPILVSSESSSTSGEVEMIDEPSIIKSDDDMTSDSIEDISTPDKSNSIHSDRKDDEPRILPISTDQMESTIEVGRQQDVTECIENVTFQIETALEPESLEDDNEQYDMIKKLFSGKTKQTITPLDAQGKERISYERFFSLIINVSDHPKDIYDSLDSYFSEDTVKLEEGLVKKSLTISQLPNVLQFHVQRVMFDREKLMAYKSIEPIPFGENIYLDRYLDTEDEDILRKRSEVFQWKSEIKQLRSQKDELLRIDDTTNLSIMDSLIATKKFLEAKVITHETLSVKAETIVVLQEQIDNLKQKLETIDNDLQSLGEKVSNQFTSYTKVGYSIFAIFIHRGEASYGHYWVYIRDPIKNVFRKYNDETVTEVPASEVFNFVEGNTATPYYIVYVKDELKEEYIEPLKRVINKC</sequence>
<organism evidence="14 15">
    <name type="scientific">Debaryomyces hansenii (strain ATCC 36239 / CBS 767 / BCRC 21394 / JCM 1990 / NBRC 0083 / IGC 2968)</name>
    <name type="common">Yeast</name>
    <name type="synonym">Torulaspora hansenii</name>
    <dbReference type="NCBI Taxonomy" id="284592"/>
    <lineage>
        <taxon>Eukaryota</taxon>
        <taxon>Fungi</taxon>
        <taxon>Dikarya</taxon>
        <taxon>Ascomycota</taxon>
        <taxon>Saccharomycotina</taxon>
        <taxon>Pichiomycetes</taxon>
        <taxon>Debaryomycetaceae</taxon>
        <taxon>Debaryomyces</taxon>
    </lineage>
</organism>
<evidence type="ECO:0000313" key="14">
    <source>
        <dbReference type="EMBL" id="CAG90477.2"/>
    </source>
</evidence>
<dbReference type="Pfam" id="PF00443">
    <property type="entry name" value="UCH"/>
    <property type="match status" value="1"/>
</dbReference>
<dbReference type="CDD" id="cd02666">
    <property type="entry name" value="Peptidase_C19J"/>
    <property type="match status" value="1"/>
</dbReference>
<evidence type="ECO:0000256" key="7">
    <source>
        <dbReference type="ARBA" id="ARBA00040966"/>
    </source>
</evidence>
<dbReference type="OMA" id="MDIGDAY"/>
<dbReference type="VEuPathDB" id="FungiDB:DEHA2G10494g"/>
<dbReference type="InterPro" id="IPR044635">
    <property type="entry name" value="UBP14-like"/>
</dbReference>
<dbReference type="GO" id="GO:0016579">
    <property type="term" value="P:protein deubiquitination"/>
    <property type="evidence" value="ECO:0007669"/>
    <property type="project" value="EnsemblFungi"/>
</dbReference>
<dbReference type="GO" id="GO:0043161">
    <property type="term" value="P:proteasome-mediated ubiquitin-dependent protein catabolic process"/>
    <property type="evidence" value="ECO:0007669"/>
    <property type="project" value="InterPro"/>
</dbReference>
<dbReference type="Gene3D" id="3.90.70.10">
    <property type="entry name" value="Cysteine proteinases"/>
    <property type="match status" value="2"/>
</dbReference>
<dbReference type="GO" id="GO:0061578">
    <property type="term" value="F:K63-linked deubiquitinase activity"/>
    <property type="evidence" value="ECO:0007669"/>
    <property type="project" value="EnsemblFungi"/>
</dbReference>
<dbReference type="GO" id="GO:0043162">
    <property type="term" value="P:ubiquitin-dependent protein catabolic process via the multivesicular body sorting pathway"/>
    <property type="evidence" value="ECO:0007669"/>
    <property type="project" value="EnsemblFungi"/>
</dbReference>
<dbReference type="InterPro" id="IPR028889">
    <property type="entry name" value="USP"/>
</dbReference>
<dbReference type="InParanoid" id="Q6BIH0"/>
<evidence type="ECO:0000256" key="9">
    <source>
        <dbReference type="ARBA" id="ARBA00042236"/>
    </source>
</evidence>
<proteinExistence type="predicted"/>
<evidence type="ECO:0000256" key="6">
    <source>
        <dbReference type="ARBA" id="ARBA00022807"/>
    </source>
</evidence>
<dbReference type="KEGG" id="dha:DEHA2G10494g"/>
<feature type="region of interest" description="Disordered" evidence="12">
    <location>
        <begin position="1"/>
        <end position="64"/>
    </location>
</feature>
<dbReference type="InterPro" id="IPR018200">
    <property type="entry name" value="USP_CS"/>
</dbReference>
<dbReference type="InterPro" id="IPR025305">
    <property type="entry name" value="UCH_repeat_domain"/>
</dbReference>
<dbReference type="PROSITE" id="PS50235">
    <property type="entry name" value="USP_3"/>
    <property type="match status" value="1"/>
</dbReference>
<dbReference type="PANTHER" id="PTHR43982">
    <property type="entry name" value="UBIQUITIN CARBOXYL-TERMINAL HYDROLASE"/>
    <property type="match status" value="1"/>
</dbReference>
<keyword evidence="11" id="KW-0175">Coiled coil</keyword>
<accession>Q6BIH0</accession>
<keyword evidence="4" id="KW-0833">Ubl conjugation pathway</keyword>
<evidence type="ECO:0000256" key="8">
    <source>
        <dbReference type="ARBA" id="ARBA00041732"/>
    </source>
</evidence>
<evidence type="ECO:0000256" key="10">
    <source>
        <dbReference type="ARBA" id="ARBA00042737"/>
    </source>
</evidence>
<dbReference type="RefSeq" id="XP_462001.2">
    <property type="nucleotide sequence ID" value="XM_462001.1"/>
</dbReference>
<evidence type="ECO:0000256" key="2">
    <source>
        <dbReference type="ARBA" id="ARBA00012759"/>
    </source>
</evidence>
<dbReference type="Pfam" id="PF13446">
    <property type="entry name" value="RPT"/>
    <property type="match status" value="3"/>
</dbReference>
<gene>
    <name evidence="14" type="ordered locus">DEHA2G10494g</name>
</gene>
<feature type="coiled-coil region" evidence="11">
    <location>
        <begin position="1130"/>
        <end position="1164"/>
    </location>
</feature>
<keyword evidence="5" id="KW-0378">Hydrolase</keyword>
<dbReference type="EC" id="3.4.19.12" evidence="2"/>
<dbReference type="EMBL" id="CR382139">
    <property type="protein sequence ID" value="CAG90477.2"/>
    <property type="molecule type" value="Genomic_DNA"/>
</dbReference>
<dbReference type="HOGENOM" id="CLU_003155_1_0_1"/>
<feature type="region of interest" description="Disordered" evidence="12">
    <location>
        <begin position="840"/>
        <end position="907"/>
    </location>
</feature>
<evidence type="ECO:0000256" key="1">
    <source>
        <dbReference type="ARBA" id="ARBA00000707"/>
    </source>
</evidence>
<dbReference type="InterPro" id="IPR001394">
    <property type="entry name" value="Peptidase_C19_UCH"/>
</dbReference>
<dbReference type="PANTHER" id="PTHR43982:SF6">
    <property type="entry name" value="UBIQUITIN CARBOXYL-TERMINAL HYDROLASE 2-RELATED"/>
    <property type="match status" value="1"/>
</dbReference>
<dbReference type="GO" id="GO:0070301">
    <property type="term" value="P:cellular response to hydrogen peroxide"/>
    <property type="evidence" value="ECO:0007669"/>
    <property type="project" value="EnsemblFungi"/>
</dbReference>
<dbReference type="MEROPS" id="C19.003"/>
<evidence type="ECO:0000256" key="11">
    <source>
        <dbReference type="SAM" id="Coils"/>
    </source>
</evidence>
<feature type="domain" description="USP" evidence="13">
    <location>
        <begin position="718"/>
        <end position="1241"/>
    </location>
</feature>
<protein>
    <recommendedName>
        <fullName evidence="7">Ubiquitin carboxyl-terminal hydrolase 2</fullName>
        <ecNumber evidence="2">3.4.19.12</ecNumber>
    </recommendedName>
    <alternativeName>
        <fullName evidence="9">Deubiquitinating enzyme 2</fullName>
    </alternativeName>
    <alternativeName>
        <fullName evidence="8">Ubiquitin thioesterase 2</fullName>
    </alternativeName>
    <alternativeName>
        <fullName evidence="10">Ubiquitin-specific-processing protease 2</fullName>
    </alternativeName>
</protein>
<comment type="catalytic activity">
    <reaction evidence="1">
        <text>Thiol-dependent hydrolysis of ester, thioester, amide, peptide and isopeptide bonds formed by the C-terminal Gly of ubiquitin (a 76-residue protein attached to proteins as an intracellular targeting signal).</text>
        <dbReference type="EC" id="3.4.19.12"/>
    </reaction>
</comment>
<dbReference type="GO" id="GO:0004843">
    <property type="term" value="F:cysteine-type deubiquitinase activity"/>
    <property type="evidence" value="ECO:0007669"/>
    <property type="project" value="UniProtKB-EC"/>
</dbReference>
<feature type="compositionally biased region" description="Basic and acidic residues" evidence="12">
    <location>
        <begin position="897"/>
        <end position="906"/>
    </location>
</feature>
<evidence type="ECO:0000256" key="5">
    <source>
        <dbReference type="ARBA" id="ARBA00022801"/>
    </source>
</evidence>
<dbReference type="GO" id="GO:0010636">
    <property type="term" value="P:positive regulation of mitochondrial fusion"/>
    <property type="evidence" value="ECO:0007669"/>
    <property type="project" value="EnsemblFungi"/>
</dbReference>
<dbReference type="STRING" id="284592.Q6BIH0"/>
<dbReference type="GO" id="GO:0061136">
    <property type="term" value="P:regulation of proteasomal protein catabolic process"/>
    <property type="evidence" value="ECO:0007669"/>
    <property type="project" value="TreeGrafter"/>
</dbReference>